<feature type="transmembrane region" description="Helical" evidence="3">
    <location>
        <begin position="87"/>
        <end position="108"/>
    </location>
</feature>
<evidence type="ECO:0000256" key="1">
    <source>
        <dbReference type="ARBA" id="ARBA00004651"/>
    </source>
</evidence>
<proteinExistence type="predicted"/>
<dbReference type="GO" id="GO:0005886">
    <property type="term" value="C:plasma membrane"/>
    <property type="evidence" value="ECO:0007669"/>
    <property type="project" value="UniProtKB-SubCell"/>
</dbReference>
<dbReference type="InterPro" id="IPR025966">
    <property type="entry name" value="OppC_N"/>
</dbReference>
<feature type="transmembrane region" description="Helical" evidence="3">
    <location>
        <begin position="34"/>
        <end position="55"/>
    </location>
</feature>
<keyword evidence="2" id="KW-0813">Transport</keyword>
<reference evidence="5" key="1">
    <citation type="submission" date="2018-05" db="EMBL/GenBank/DDBJ databases">
        <authorList>
            <person name="Lanie J.A."/>
            <person name="Ng W.-L."/>
            <person name="Kazmierczak K.M."/>
            <person name="Andrzejewski T.M."/>
            <person name="Davidsen T.M."/>
            <person name="Wayne K.J."/>
            <person name="Tettelin H."/>
            <person name="Glass J.I."/>
            <person name="Rusch D."/>
            <person name="Podicherti R."/>
            <person name="Tsui H.-C.T."/>
            <person name="Winkler M.E."/>
        </authorList>
    </citation>
    <scope>NUCLEOTIDE SEQUENCE</scope>
</reference>
<dbReference type="EMBL" id="UINC01169146">
    <property type="protein sequence ID" value="SVD72538.1"/>
    <property type="molecule type" value="Genomic_DNA"/>
</dbReference>
<evidence type="ECO:0000256" key="2">
    <source>
        <dbReference type="ARBA" id="ARBA00022448"/>
    </source>
</evidence>
<name>A0A382XQG6_9ZZZZ</name>
<dbReference type="PANTHER" id="PTHR43386:SF23">
    <property type="entry name" value="ABC TRANSPORTER"/>
    <property type="match status" value="1"/>
</dbReference>
<evidence type="ECO:0000313" key="5">
    <source>
        <dbReference type="EMBL" id="SVD72538.1"/>
    </source>
</evidence>
<keyword evidence="3" id="KW-0812">Transmembrane</keyword>
<feature type="non-terminal residue" evidence="5">
    <location>
        <position position="109"/>
    </location>
</feature>
<dbReference type="AlphaFoldDB" id="A0A382XQG6"/>
<sequence>MNANTASMDSAVIETEHRTMWNDVWRQFRKHKGAVVGVFVFIFIIIAVSVGPLIYGVDPQAIDFKARNLGPVWAHPLGTDNIGHDTLAQMLAGGQVSLAVGLSAALIAL</sequence>
<comment type="subcellular location">
    <subcellularLocation>
        <location evidence="1">Cell membrane</location>
        <topology evidence="1">Multi-pass membrane protein</topology>
    </subcellularLocation>
</comment>
<gene>
    <name evidence="5" type="ORF">METZ01_LOCUS425392</name>
</gene>
<dbReference type="Pfam" id="PF12911">
    <property type="entry name" value="OppC_N"/>
    <property type="match status" value="1"/>
</dbReference>
<feature type="domain" description="Oligopeptide transport permease C-like N-terminal" evidence="4">
    <location>
        <begin position="19"/>
        <end position="71"/>
    </location>
</feature>
<dbReference type="InterPro" id="IPR050366">
    <property type="entry name" value="BP-dependent_transpt_permease"/>
</dbReference>
<dbReference type="PANTHER" id="PTHR43386">
    <property type="entry name" value="OLIGOPEPTIDE TRANSPORT SYSTEM PERMEASE PROTEIN APPC"/>
    <property type="match status" value="1"/>
</dbReference>
<keyword evidence="3" id="KW-0472">Membrane</keyword>
<organism evidence="5">
    <name type="scientific">marine metagenome</name>
    <dbReference type="NCBI Taxonomy" id="408172"/>
    <lineage>
        <taxon>unclassified sequences</taxon>
        <taxon>metagenomes</taxon>
        <taxon>ecological metagenomes</taxon>
    </lineage>
</organism>
<accession>A0A382XQG6</accession>
<evidence type="ECO:0000259" key="4">
    <source>
        <dbReference type="Pfam" id="PF12911"/>
    </source>
</evidence>
<evidence type="ECO:0000256" key="3">
    <source>
        <dbReference type="SAM" id="Phobius"/>
    </source>
</evidence>
<keyword evidence="3" id="KW-1133">Transmembrane helix</keyword>
<protein>
    <recommendedName>
        <fullName evidence="4">Oligopeptide transport permease C-like N-terminal domain-containing protein</fullName>
    </recommendedName>
</protein>